<dbReference type="Pfam" id="PF04055">
    <property type="entry name" value="Radical_SAM"/>
    <property type="match status" value="1"/>
</dbReference>
<dbReference type="InterPro" id="IPR038135">
    <property type="entry name" value="Methylthiotransferase_N_sf"/>
</dbReference>
<keyword evidence="4" id="KW-0949">S-adenosyl-L-methionine</keyword>
<dbReference type="InterPro" id="IPR006638">
    <property type="entry name" value="Elp3/MiaA/NifB-like_rSAM"/>
</dbReference>
<evidence type="ECO:0000256" key="7">
    <source>
        <dbReference type="ARBA" id="ARBA00023014"/>
    </source>
</evidence>
<evidence type="ECO:0000313" key="10">
    <source>
        <dbReference type="EMBL" id="TLD97390.1"/>
    </source>
</evidence>
<evidence type="ECO:0000256" key="3">
    <source>
        <dbReference type="ARBA" id="ARBA00022679"/>
    </source>
</evidence>
<evidence type="ECO:0000313" key="11">
    <source>
        <dbReference type="Proteomes" id="UP000029733"/>
    </source>
</evidence>
<dbReference type="PROSITE" id="PS01278">
    <property type="entry name" value="MTTASE_RADICAL"/>
    <property type="match status" value="1"/>
</dbReference>
<dbReference type="SFLD" id="SFLDS00029">
    <property type="entry name" value="Radical_SAM"/>
    <property type="match status" value="1"/>
</dbReference>
<keyword evidence="2" id="KW-0004">4Fe-4S</keyword>
<dbReference type="PROSITE" id="PS51449">
    <property type="entry name" value="MTTASE_N"/>
    <property type="match status" value="1"/>
</dbReference>
<comment type="cofactor">
    <cofactor evidence="1">
        <name>[4Fe-4S] cluster</name>
        <dbReference type="ChEBI" id="CHEBI:49883"/>
    </cofactor>
</comment>
<dbReference type="GO" id="GO:0035598">
    <property type="term" value="F:tRNA (N(6)-L-threonylcarbamoyladenosine(37)-C(2))-methylthiotransferase activity"/>
    <property type="evidence" value="ECO:0007669"/>
    <property type="project" value="TreeGrafter"/>
</dbReference>
<dbReference type="CDD" id="cd01335">
    <property type="entry name" value="Radical_SAM"/>
    <property type="match status" value="1"/>
</dbReference>
<keyword evidence="11" id="KW-1185">Reference proteome</keyword>
<dbReference type="Gene3D" id="3.80.30.20">
    <property type="entry name" value="tm_1862 like domain"/>
    <property type="match status" value="1"/>
</dbReference>
<dbReference type="InterPro" id="IPR020612">
    <property type="entry name" value="Methylthiotransferase_CS"/>
</dbReference>
<evidence type="ECO:0000256" key="4">
    <source>
        <dbReference type="ARBA" id="ARBA00022691"/>
    </source>
</evidence>
<dbReference type="GO" id="GO:0051539">
    <property type="term" value="F:4 iron, 4 sulfur cluster binding"/>
    <property type="evidence" value="ECO:0007669"/>
    <property type="project" value="UniProtKB-KW"/>
</dbReference>
<dbReference type="PROSITE" id="PS51918">
    <property type="entry name" value="RADICAL_SAM"/>
    <property type="match status" value="1"/>
</dbReference>
<dbReference type="Gene3D" id="3.40.50.12160">
    <property type="entry name" value="Methylthiotransferase, N-terminal domain"/>
    <property type="match status" value="1"/>
</dbReference>
<dbReference type="SMART" id="SM00729">
    <property type="entry name" value="Elp3"/>
    <property type="match status" value="1"/>
</dbReference>
<organism evidence="10 11">
    <name type="scientific">Helicobacter jaachi</name>
    <dbReference type="NCBI Taxonomy" id="1677920"/>
    <lineage>
        <taxon>Bacteria</taxon>
        <taxon>Pseudomonadati</taxon>
        <taxon>Campylobacterota</taxon>
        <taxon>Epsilonproteobacteria</taxon>
        <taxon>Campylobacterales</taxon>
        <taxon>Helicobacteraceae</taxon>
        <taxon>Helicobacter</taxon>
    </lineage>
</organism>
<evidence type="ECO:0000256" key="2">
    <source>
        <dbReference type="ARBA" id="ARBA00022485"/>
    </source>
</evidence>
<accession>A0A4U8TBS3</accession>
<evidence type="ECO:0000259" key="9">
    <source>
        <dbReference type="PROSITE" id="PS51918"/>
    </source>
</evidence>
<dbReference type="InterPro" id="IPR013848">
    <property type="entry name" value="Methylthiotransferase_N"/>
</dbReference>
<dbReference type="EMBL" id="JRPR02000001">
    <property type="protein sequence ID" value="TLD97390.1"/>
    <property type="molecule type" value="Genomic_DNA"/>
</dbReference>
<dbReference type="PANTHER" id="PTHR11918">
    <property type="entry name" value="RADICAL SAM PROTEINS"/>
    <property type="match status" value="1"/>
</dbReference>
<keyword evidence="6" id="KW-0408">Iron</keyword>
<dbReference type="OrthoDB" id="9805215at2"/>
<comment type="caution">
    <text evidence="10">The sequence shown here is derived from an EMBL/GenBank/DDBJ whole genome shotgun (WGS) entry which is preliminary data.</text>
</comment>
<dbReference type="AlphaFoldDB" id="A0A4U8TBS3"/>
<gene>
    <name evidence="10" type="primary">mtaB</name>
    <name evidence="10" type="ORF">LS71_001160</name>
</gene>
<dbReference type="RefSeq" id="WP_034353158.1">
    <property type="nucleotide sequence ID" value="NZ_JRPR02000001.1"/>
</dbReference>
<keyword evidence="3 10" id="KW-0808">Transferase</keyword>
<dbReference type="NCBIfam" id="TIGR01579">
    <property type="entry name" value="MiaB-like-C"/>
    <property type="match status" value="1"/>
</dbReference>
<dbReference type="InterPro" id="IPR058240">
    <property type="entry name" value="rSAM_sf"/>
</dbReference>
<dbReference type="InterPro" id="IPR023404">
    <property type="entry name" value="rSAM_horseshoe"/>
</dbReference>
<dbReference type="Pfam" id="PF00919">
    <property type="entry name" value="UPF0004"/>
    <property type="match status" value="1"/>
</dbReference>
<keyword evidence="7" id="KW-0411">Iron-sulfur</keyword>
<proteinExistence type="predicted"/>
<sequence length="423" mass="47661">MSEIKKVYFKTFGCRTNLFDTQVMKSNLLHFECVENEELADVVVVNSCTVTNGADAGVRGYLNKMRQLNKKVYFTGCGVGTKGEEVFNNNLAHGVFAHSFKERVGEFLSHNERFFYAESAPMHLDSTIVTHFSGKSRAFLKIQEGCDFACSYCIIPSVRGSARSYEKEKILSQIRSLCENGVSEVVLTGTNVGSYGKDLHKYNLARLIKDIDSLKMLKRLRIGSLEPSQIDSEFKEVLQLPLMEKHLHIALQHTSNAMLAIMNRHNRVESDLELFSYFAKRGFCLGSDFIVGHPGESEAVWAEALANFKAFPLTHLHPFIYSKRDGTPSSVMKDSIKGDVSKQRLHTLKSIVASNNYAFREANNGVLYVLCEHGIESSEGFVYSGLDQFFNRIRFESKNAHLEGQWLTFDAYNIGKDGNYGKI</sequence>
<feature type="domain" description="MTTase N-terminal" evidence="8">
    <location>
        <begin position="5"/>
        <end position="113"/>
    </location>
</feature>
<evidence type="ECO:0000259" key="8">
    <source>
        <dbReference type="PROSITE" id="PS51449"/>
    </source>
</evidence>
<reference evidence="10 11" key="1">
    <citation type="journal article" date="2014" name="Genome Announc.">
        <title>Draft genome sequences of eight enterohepatic helicobacter species isolated from both laboratory and wild rodents.</title>
        <authorList>
            <person name="Sheh A."/>
            <person name="Shen Z."/>
            <person name="Fox J.G."/>
        </authorList>
    </citation>
    <scope>NUCLEOTIDE SEQUENCE [LARGE SCALE GENOMIC DNA]</scope>
    <source>
        <strain evidence="10 11">MIT 09-6949</strain>
    </source>
</reference>
<dbReference type="InterPro" id="IPR007197">
    <property type="entry name" value="rSAM"/>
</dbReference>
<evidence type="ECO:0000256" key="1">
    <source>
        <dbReference type="ARBA" id="ARBA00001966"/>
    </source>
</evidence>
<protein>
    <submittedName>
        <fullName evidence="10">tRNA (N(6)-L-threonylcarbamoyladenosine(37)-C(2))-methylthiotransferase MtaB</fullName>
    </submittedName>
</protein>
<dbReference type="SFLD" id="SFLDG01082">
    <property type="entry name" value="B12-binding_domain_containing"/>
    <property type="match status" value="1"/>
</dbReference>
<dbReference type="NCBIfam" id="TIGR00089">
    <property type="entry name" value="MiaB/RimO family radical SAM methylthiotransferase"/>
    <property type="match status" value="1"/>
</dbReference>
<feature type="domain" description="Radical SAM core" evidence="9">
    <location>
        <begin position="132"/>
        <end position="358"/>
    </location>
</feature>
<dbReference type="InterPro" id="IPR006467">
    <property type="entry name" value="MiaB-like_bact"/>
</dbReference>
<evidence type="ECO:0000256" key="5">
    <source>
        <dbReference type="ARBA" id="ARBA00022723"/>
    </source>
</evidence>
<dbReference type="Proteomes" id="UP000029733">
    <property type="component" value="Unassembled WGS sequence"/>
</dbReference>
<dbReference type="STRING" id="1677920.LS71_02460"/>
<dbReference type="SUPFAM" id="SSF102114">
    <property type="entry name" value="Radical SAM enzymes"/>
    <property type="match status" value="1"/>
</dbReference>
<name>A0A4U8TBS3_9HELI</name>
<dbReference type="PANTHER" id="PTHR11918:SF45">
    <property type="entry name" value="THREONYLCARBAMOYLADENOSINE TRNA METHYLTHIOTRANSFERASE"/>
    <property type="match status" value="1"/>
</dbReference>
<dbReference type="InterPro" id="IPR005839">
    <property type="entry name" value="Methylthiotransferase"/>
</dbReference>
<keyword evidence="5" id="KW-0479">Metal-binding</keyword>
<evidence type="ECO:0000256" key="6">
    <source>
        <dbReference type="ARBA" id="ARBA00023004"/>
    </source>
</evidence>
<dbReference type="GO" id="GO:0046872">
    <property type="term" value="F:metal ion binding"/>
    <property type="evidence" value="ECO:0007669"/>
    <property type="project" value="UniProtKB-KW"/>
</dbReference>